<evidence type="ECO:0000313" key="2">
    <source>
        <dbReference type="Proteomes" id="UP000182938"/>
    </source>
</evidence>
<accession>A0A1L3MF25</accession>
<name>A0A1L3MF25_9MICO</name>
<dbReference type="AlphaFoldDB" id="A0A1L3MF25"/>
<gene>
    <name evidence="1" type="ORF">ASJ30_03930</name>
</gene>
<proteinExistence type="predicted"/>
<protein>
    <submittedName>
        <fullName evidence="1">Uncharacterized protein</fullName>
    </submittedName>
</protein>
<dbReference type="KEGG" id="jte:ASJ30_03930"/>
<dbReference type="EMBL" id="CP013290">
    <property type="protein sequence ID" value="APH00786.1"/>
    <property type="molecule type" value="Genomic_DNA"/>
</dbReference>
<dbReference type="Proteomes" id="UP000182938">
    <property type="component" value="Chromosome"/>
</dbReference>
<organism evidence="1 2">
    <name type="scientific">Janibacter indicus</name>
    <dbReference type="NCBI Taxonomy" id="857417"/>
    <lineage>
        <taxon>Bacteria</taxon>
        <taxon>Bacillati</taxon>
        <taxon>Actinomycetota</taxon>
        <taxon>Actinomycetes</taxon>
        <taxon>Micrococcales</taxon>
        <taxon>Intrasporangiaceae</taxon>
        <taxon>Janibacter</taxon>
    </lineage>
</organism>
<reference evidence="1 2" key="1">
    <citation type="submission" date="2015-11" db="EMBL/GenBank/DDBJ databases">
        <authorList>
            <person name="Zhang Y."/>
            <person name="Guo Z."/>
        </authorList>
    </citation>
    <scope>NUCLEOTIDE SEQUENCE [LARGE SCALE GENOMIC DNA]</scope>
    <source>
        <strain evidence="1 2">YFY001</strain>
    </source>
</reference>
<dbReference type="RefSeq" id="WP_072623949.1">
    <property type="nucleotide sequence ID" value="NZ_CP013290.1"/>
</dbReference>
<evidence type="ECO:0000313" key="1">
    <source>
        <dbReference type="EMBL" id="APH00786.1"/>
    </source>
</evidence>
<sequence length="64" mass="6864">MGLVKKITMALLGATTLGLTIAGNYAFARNIDWAGSQDRNIDWATQNAPNIDWALPEPSSSTDV</sequence>
<keyword evidence="2" id="KW-1185">Reference proteome</keyword>